<evidence type="ECO:0000256" key="2">
    <source>
        <dbReference type="ARBA" id="ARBA00008488"/>
    </source>
</evidence>
<dbReference type="PANTHER" id="PTHR20855">
    <property type="entry name" value="ADIPOR/PROGESTIN RECEPTOR-RELATED"/>
    <property type="match status" value="1"/>
</dbReference>
<feature type="transmembrane region" description="Helical" evidence="8">
    <location>
        <begin position="29"/>
        <end position="53"/>
    </location>
</feature>
<dbReference type="NCBIfam" id="TIGR01065">
    <property type="entry name" value="hlyIII"/>
    <property type="match status" value="1"/>
</dbReference>
<dbReference type="OrthoDB" id="9813689at2"/>
<evidence type="ECO:0000256" key="6">
    <source>
        <dbReference type="ARBA" id="ARBA00023136"/>
    </source>
</evidence>
<evidence type="ECO:0000256" key="3">
    <source>
        <dbReference type="ARBA" id="ARBA00022475"/>
    </source>
</evidence>
<comment type="subcellular location">
    <subcellularLocation>
        <location evidence="1">Cell membrane</location>
        <topology evidence="1">Multi-pass membrane protein</topology>
    </subcellularLocation>
</comment>
<proteinExistence type="inferred from homology"/>
<keyword evidence="4 8" id="KW-0812">Transmembrane</keyword>
<evidence type="ECO:0000256" key="1">
    <source>
        <dbReference type="ARBA" id="ARBA00004651"/>
    </source>
</evidence>
<feature type="transmembrane region" description="Helical" evidence="8">
    <location>
        <begin position="206"/>
        <end position="228"/>
    </location>
</feature>
<feature type="transmembrane region" description="Helical" evidence="8">
    <location>
        <begin position="177"/>
        <end position="197"/>
    </location>
</feature>
<dbReference type="InterPro" id="IPR004254">
    <property type="entry name" value="AdipoR/HlyIII-related"/>
</dbReference>
<evidence type="ECO:0000313" key="9">
    <source>
        <dbReference type="EMBL" id="AWV90254.1"/>
    </source>
</evidence>
<evidence type="ECO:0000313" key="10">
    <source>
        <dbReference type="Proteomes" id="UP000249799"/>
    </source>
</evidence>
<feature type="compositionally biased region" description="Low complexity" evidence="7">
    <location>
        <begin position="1"/>
        <end position="16"/>
    </location>
</feature>
<feature type="region of interest" description="Disordered" evidence="7">
    <location>
        <begin position="1"/>
        <end position="27"/>
    </location>
</feature>
<dbReference type="RefSeq" id="WP_111335562.1">
    <property type="nucleotide sequence ID" value="NZ_CP030032.1"/>
</dbReference>
<feature type="transmembrane region" description="Helical" evidence="8">
    <location>
        <begin position="153"/>
        <end position="171"/>
    </location>
</feature>
<feature type="transmembrane region" description="Helical" evidence="8">
    <location>
        <begin position="124"/>
        <end position="146"/>
    </location>
</feature>
<sequence>MSSSAPKPAKSAPKLASGKKRDQTPREEVANAVTHGVAFVLSIIGLVILVVSAREQTDAIGVASVAIYGSSLVLLYLASTLYHSVTSIPAKATLRVFDHTAIFMLIAGSYTPLTLIAMRGLWGWVLFGVIWSLAIFGIVGKLFAFGRFKRASLYLYVGMGWAGILAIKPLLEVVPGIGLALIGISGLAYTLGVYFYVKEGRRYFHAIWHLFVMTASMLHYFAVLFYVLPSGA</sequence>
<dbReference type="PANTHER" id="PTHR20855:SF3">
    <property type="entry name" value="LD03007P"/>
    <property type="match status" value="1"/>
</dbReference>
<dbReference type="Pfam" id="PF03006">
    <property type="entry name" value="HlyIII"/>
    <property type="match status" value="1"/>
</dbReference>
<dbReference type="KEGG" id="bsed:DN745_13310"/>
<feature type="transmembrane region" description="Helical" evidence="8">
    <location>
        <begin position="100"/>
        <end position="118"/>
    </location>
</feature>
<gene>
    <name evidence="9" type="ORF">DN745_13310</name>
</gene>
<organism evidence="9 10">
    <name type="scientific">Bradymonas sediminis</name>
    <dbReference type="NCBI Taxonomy" id="1548548"/>
    <lineage>
        <taxon>Bacteria</taxon>
        <taxon>Deltaproteobacteria</taxon>
        <taxon>Bradymonadales</taxon>
        <taxon>Bradymonadaceae</taxon>
        <taxon>Bradymonas</taxon>
    </lineage>
</organism>
<reference evidence="9 10" key="1">
    <citation type="submission" date="2018-06" db="EMBL/GenBank/DDBJ databases">
        <title>Lujinxingia sediminis gen. nov. sp. nov., a new facultative anaerobic member of the class Deltaproteobacteria, and proposal of Lujinxingaceae fam. nov.</title>
        <authorList>
            <person name="Guo L.-Y."/>
            <person name="Li C.-M."/>
            <person name="Wang S."/>
            <person name="Du Z.-J."/>
        </authorList>
    </citation>
    <scope>NUCLEOTIDE SEQUENCE [LARGE SCALE GENOMIC DNA]</scope>
    <source>
        <strain evidence="9 10">FA350</strain>
    </source>
</reference>
<dbReference type="GO" id="GO:0005886">
    <property type="term" value="C:plasma membrane"/>
    <property type="evidence" value="ECO:0007669"/>
    <property type="project" value="UniProtKB-SubCell"/>
</dbReference>
<dbReference type="AlphaFoldDB" id="A0A2Z4FNG4"/>
<keyword evidence="6 8" id="KW-0472">Membrane</keyword>
<keyword evidence="5 8" id="KW-1133">Transmembrane helix</keyword>
<keyword evidence="10" id="KW-1185">Reference proteome</keyword>
<feature type="transmembrane region" description="Helical" evidence="8">
    <location>
        <begin position="59"/>
        <end position="79"/>
    </location>
</feature>
<dbReference type="GO" id="GO:0140911">
    <property type="term" value="F:pore-forming activity"/>
    <property type="evidence" value="ECO:0007669"/>
    <property type="project" value="InterPro"/>
</dbReference>
<evidence type="ECO:0000256" key="5">
    <source>
        <dbReference type="ARBA" id="ARBA00022989"/>
    </source>
</evidence>
<evidence type="ECO:0000256" key="7">
    <source>
        <dbReference type="SAM" id="MobiDB-lite"/>
    </source>
</evidence>
<dbReference type="EMBL" id="CP030032">
    <property type="protein sequence ID" value="AWV90254.1"/>
    <property type="molecule type" value="Genomic_DNA"/>
</dbReference>
<dbReference type="Proteomes" id="UP000249799">
    <property type="component" value="Chromosome"/>
</dbReference>
<keyword evidence="3" id="KW-1003">Cell membrane</keyword>
<dbReference type="InterPro" id="IPR005744">
    <property type="entry name" value="Hy-lIII"/>
</dbReference>
<comment type="similarity">
    <text evidence="2">Belongs to the UPF0073 (Hly-III) family.</text>
</comment>
<accession>A0A2Z4FNG4</accession>
<evidence type="ECO:0000256" key="4">
    <source>
        <dbReference type="ARBA" id="ARBA00022692"/>
    </source>
</evidence>
<protein>
    <submittedName>
        <fullName evidence="9">Uncharacterized protein</fullName>
    </submittedName>
</protein>
<name>A0A2Z4FNG4_9DELT</name>
<evidence type="ECO:0000256" key="8">
    <source>
        <dbReference type="SAM" id="Phobius"/>
    </source>
</evidence>